<proteinExistence type="predicted"/>
<evidence type="ECO:0000256" key="3">
    <source>
        <dbReference type="ARBA" id="ARBA00023128"/>
    </source>
</evidence>
<dbReference type="GO" id="GO:0003735">
    <property type="term" value="F:structural constituent of ribosome"/>
    <property type="evidence" value="ECO:0007669"/>
    <property type="project" value="InterPro"/>
</dbReference>
<keyword evidence="3" id="KW-0496">Mitochondrion</keyword>
<reference evidence="7" key="1">
    <citation type="submission" date="2017-01" db="EMBL/GenBank/DDBJ databases">
        <title>Comparative genomics of anhydrobiosis in the tardigrade Hypsibius dujardini.</title>
        <authorList>
            <person name="Yoshida Y."/>
            <person name="Koutsovoulos G."/>
            <person name="Laetsch D."/>
            <person name="Stevens L."/>
            <person name="Kumar S."/>
            <person name="Horikawa D."/>
            <person name="Ishino K."/>
            <person name="Komine S."/>
            <person name="Tomita M."/>
            <person name="Blaxter M."/>
            <person name="Arakawa K."/>
        </authorList>
    </citation>
    <scope>NUCLEOTIDE SEQUENCE [LARGE SCALE GENOMIC DNA]</scope>
    <source>
        <strain evidence="7">Z151</strain>
    </source>
</reference>
<dbReference type="AlphaFoldDB" id="A0A9X6NET7"/>
<dbReference type="InterPro" id="IPR039982">
    <property type="entry name" value="Ribosomal_mL65"/>
</dbReference>
<dbReference type="GO" id="GO:0005762">
    <property type="term" value="C:mitochondrial large ribosomal subunit"/>
    <property type="evidence" value="ECO:0007669"/>
    <property type="project" value="TreeGrafter"/>
</dbReference>
<dbReference type="InterPro" id="IPR010793">
    <property type="entry name" value="Ribosomal_mL37/mL65"/>
</dbReference>
<comment type="caution">
    <text evidence="6">The sequence shown here is derived from an EMBL/GenBank/DDBJ whole genome shotgun (WGS) entry which is preliminary data.</text>
</comment>
<dbReference type="OrthoDB" id="6041973at2759"/>
<dbReference type="Proteomes" id="UP000192578">
    <property type="component" value="Unassembled WGS sequence"/>
</dbReference>
<keyword evidence="7" id="KW-1185">Reference proteome</keyword>
<evidence type="ECO:0000313" key="7">
    <source>
        <dbReference type="Proteomes" id="UP000192578"/>
    </source>
</evidence>
<keyword evidence="2 6" id="KW-0689">Ribosomal protein</keyword>
<evidence type="ECO:0000256" key="4">
    <source>
        <dbReference type="ARBA" id="ARBA00023274"/>
    </source>
</evidence>
<keyword evidence="4" id="KW-0687">Ribonucleoprotein</keyword>
<evidence type="ECO:0000256" key="5">
    <source>
        <dbReference type="SAM" id="MobiDB-lite"/>
    </source>
</evidence>
<sequence>MRAIPAFGHRLCRSLLLQPKTSHLRCTPCRRGSQRTLSTPYYDPQDFTRDRTTTIHRSLYEHPEDYTDEAEYPAIEPIKKTPAWVRFTREKQGRELARKPLQEKMMYFRFAPRDKNVHEAQEKWEHRRRFWKPFEIRGYPDIYHLTPMYQYLTKTAIVSDELPADYYAYLGDAELTAILDKIREPVRAAILAESEFFAHNTEAVSSDADMVVQAQSVIDATTRAIDLAVARSDYPHLHELQRDLETKCAAFWKRSGFRDEEQHEFTLDRDGMEMKLQYVEDGHVFRLFRHEQPLPPVVPRISSLVNPSILPAPVEDSALATQPTATEPESTVIDVPLENFCPSTRGFEDKQYLPHWIPGFWFGDPCEFSTLSLTVPRNFAAVADRLGEEAAFENLAASAIIGGFGRVVAQAMYLGFTILNELTYPIVTQSIFTNGRDWVFSTYQGNTIALWKQDSDNPLRNLAWITKPMALFEHVEDGQVVGLNDEVLKHIVRQYLKAPSAAHGLNLRPYIGEPAPITSYWKEEGRSRVPFYHRQERADGKPRQPYKPEI</sequence>
<gene>
    <name evidence="6" type="ORF">BV898_17158</name>
</gene>
<accession>A0A9X6NET7</accession>
<dbReference type="PANTHER" id="PTHR13014:SF3">
    <property type="entry name" value="LARGE RIBOSOMAL SUBUNIT PROTEIN ML65"/>
    <property type="match status" value="1"/>
</dbReference>
<evidence type="ECO:0000256" key="1">
    <source>
        <dbReference type="ARBA" id="ARBA00004173"/>
    </source>
</evidence>
<dbReference type="EMBL" id="MTYJ01000282">
    <property type="protein sequence ID" value="OWA52712.1"/>
    <property type="molecule type" value="Genomic_DNA"/>
</dbReference>
<evidence type="ECO:0000313" key="6">
    <source>
        <dbReference type="EMBL" id="OWA52712.1"/>
    </source>
</evidence>
<comment type="subcellular location">
    <subcellularLocation>
        <location evidence="1">Mitochondrion</location>
    </subcellularLocation>
</comment>
<dbReference type="Pfam" id="PF07147">
    <property type="entry name" value="PDCD9"/>
    <property type="match status" value="1"/>
</dbReference>
<organism evidence="6 7">
    <name type="scientific">Hypsibius exemplaris</name>
    <name type="common">Freshwater tardigrade</name>
    <dbReference type="NCBI Taxonomy" id="2072580"/>
    <lineage>
        <taxon>Eukaryota</taxon>
        <taxon>Metazoa</taxon>
        <taxon>Ecdysozoa</taxon>
        <taxon>Tardigrada</taxon>
        <taxon>Eutardigrada</taxon>
        <taxon>Parachela</taxon>
        <taxon>Hypsibioidea</taxon>
        <taxon>Hypsibiidae</taxon>
        <taxon>Hypsibius</taxon>
    </lineage>
</organism>
<dbReference type="PANTHER" id="PTHR13014">
    <property type="entry name" value="MITOCHONDRIAL 28S RIBOSOMAL PROTEIN S30/P52 PRO-APOTOTIC PROTEIN"/>
    <property type="match status" value="1"/>
</dbReference>
<protein>
    <submittedName>
        <fullName evidence="6">28S ribosomal protein S30, mitochondrial</fullName>
    </submittedName>
</protein>
<dbReference type="GO" id="GO:0006412">
    <property type="term" value="P:translation"/>
    <property type="evidence" value="ECO:0007669"/>
    <property type="project" value="InterPro"/>
</dbReference>
<name>A0A9X6NET7_HYPEX</name>
<feature type="region of interest" description="Disordered" evidence="5">
    <location>
        <begin position="531"/>
        <end position="550"/>
    </location>
</feature>
<evidence type="ECO:0000256" key="2">
    <source>
        <dbReference type="ARBA" id="ARBA00022980"/>
    </source>
</evidence>